<comment type="caution">
    <text evidence="2">The sequence shown here is derived from an EMBL/GenBank/DDBJ whole genome shotgun (WGS) entry which is preliminary data.</text>
</comment>
<accession>A0ABQ9YJS3</accession>
<feature type="region of interest" description="Disordered" evidence="1">
    <location>
        <begin position="320"/>
        <end position="394"/>
    </location>
</feature>
<feature type="compositionally biased region" description="Basic and acidic residues" evidence="1">
    <location>
        <begin position="320"/>
        <end position="330"/>
    </location>
</feature>
<name>A0ABQ9YJS3_9EUKA</name>
<keyword evidence="3" id="KW-1185">Reference proteome</keyword>
<dbReference type="Proteomes" id="UP001281761">
    <property type="component" value="Unassembled WGS sequence"/>
</dbReference>
<sequence length="486" mass="54578">MYPHPNSLNQTRVFKDGTPFARTFSECIRQLSPLLRPDTDLYSCLANNSFSIEITEATLTGDRINFTFKGFRNPYESVQKTLSPMLSQYLDSSAAPNQTDTPRIIVDYYYPINISILVKPDLLDSVKSRLGPSTSHLAQCRFRTSASFENGFDPIANPLSECLLFELEKFDDPAIVSDTIPTFRSLFSKSPLIRQNTAKHLLWTYWNTTSLIISARIHSIDTTTFTSEYTLGNYPFPLDCCGSAEIELLTPYCKIDHYNMYFPEDQSDKMNEIYEMFTRMTTTHPYGGQNNQLNLRIRVCPLFIDDCSLILTFDSLITDLDPRYPKETHPRIRPRNQGGRARGPSPPRPGPQIYPGGGAQRGPTIHPVPVGQPGYVSQPGNFNQQYNQPPNPNSLPPNQLNYTNMNAPPGAFSNGPNINLGQPNQMAGHTPGPNMQQFVSPSSSTPSAMHVPQMTTLNPGQQSNLPHVTGVHQHQPYQHQMYNPQN</sequence>
<reference evidence="2 3" key="1">
    <citation type="journal article" date="2022" name="bioRxiv">
        <title>Genomics of Preaxostyla Flagellates Illuminates Evolutionary Transitions and the Path Towards Mitochondrial Loss.</title>
        <authorList>
            <person name="Novak L.V.F."/>
            <person name="Treitli S.C."/>
            <person name="Pyrih J."/>
            <person name="Halakuc P."/>
            <person name="Pipaliya S.V."/>
            <person name="Vacek V."/>
            <person name="Brzon O."/>
            <person name="Soukal P."/>
            <person name="Eme L."/>
            <person name="Dacks J.B."/>
            <person name="Karnkowska A."/>
            <person name="Elias M."/>
            <person name="Hampl V."/>
        </authorList>
    </citation>
    <scope>NUCLEOTIDE SEQUENCE [LARGE SCALE GENOMIC DNA]</scope>
    <source>
        <strain evidence="2">NAU3</strain>
        <tissue evidence="2">Gut</tissue>
    </source>
</reference>
<gene>
    <name evidence="2" type="ORF">BLNAU_982</name>
</gene>
<evidence type="ECO:0000313" key="3">
    <source>
        <dbReference type="Proteomes" id="UP001281761"/>
    </source>
</evidence>
<proteinExistence type="predicted"/>
<organism evidence="2 3">
    <name type="scientific">Blattamonas nauphoetae</name>
    <dbReference type="NCBI Taxonomy" id="2049346"/>
    <lineage>
        <taxon>Eukaryota</taxon>
        <taxon>Metamonada</taxon>
        <taxon>Preaxostyla</taxon>
        <taxon>Oxymonadida</taxon>
        <taxon>Blattamonas</taxon>
    </lineage>
</organism>
<evidence type="ECO:0000256" key="1">
    <source>
        <dbReference type="SAM" id="MobiDB-lite"/>
    </source>
</evidence>
<dbReference type="EMBL" id="JARBJD010000004">
    <property type="protein sequence ID" value="KAK2963905.1"/>
    <property type="molecule type" value="Genomic_DNA"/>
</dbReference>
<feature type="compositionally biased region" description="Low complexity" evidence="1">
    <location>
        <begin position="378"/>
        <end position="388"/>
    </location>
</feature>
<evidence type="ECO:0000313" key="2">
    <source>
        <dbReference type="EMBL" id="KAK2963905.1"/>
    </source>
</evidence>
<protein>
    <submittedName>
        <fullName evidence="2">Uncharacterized protein</fullName>
    </submittedName>
</protein>